<dbReference type="AlphaFoldDB" id="A0A6V8KGY9"/>
<organism evidence="1 2">
    <name type="scientific">Phytohabitans houttuyneae</name>
    <dbReference type="NCBI Taxonomy" id="1076126"/>
    <lineage>
        <taxon>Bacteria</taxon>
        <taxon>Bacillati</taxon>
        <taxon>Actinomycetota</taxon>
        <taxon>Actinomycetes</taxon>
        <taxon>Micromonosporales</taxon>
        <taxon>Micromonosporaceae</taxon>
    </lineage>
</organism>
<evidence type="ECO:0000313" key="2">
    <source>
        <dbReference type="Proteomes" id="UP000482800"/>
    </source>
</evidence>
<reference evidence="1 2" key="1">
    <citation type="submission" date="2020-03" db="EMBL/GenBank/DDBJ databases">
        <title>Whole genome shotgun sequence of Phytohabitans houttuyneae NBRC 108639.</title>
        <authorList>
            <person name="Komaki H."/>
            <person name="Tamura T."/>
        </authorList>
    </citation>
    <scope>NUCLEOTIDE SEQUENCE [LARGE SCALE GENOMIC DNA]</scope>
    <source>
        <strain evidence="1 2">NBRC 108639</strain>
    </source>
</reference>
<keyword evidence="2" id="KW-1185">Reference proteome</keyword>
<name>A0A6V8KGY9_9ACTN</name>
<reference evidence="1 2" key="2">
    <citation type="submission" date="2020-03" db="EMBL/GenBank/DDBJ databases">
        <authorList>
            <person name="Ichikawa N."/>
            <person name="Kimura A."/>
            <person name="Kitahashi Y."/>
            <person name="Uohara A."/>
        </authorList>
    </citation>
    <scope>NUCLEOTIDE SEQUENCE [LARGE SCALE GENOMIC DNA]</scope>
    <source>
        <strain evidence="1 2">NBRC 108639</strain>
    </source>
</reference>
<sequence length="271" mass="29548">MTASALHDGRSVLDHAALLGVWRNTDAGAGGVRRMVLTERGGGLRLRLLGAGRHKPYDWGEIEARAYTTAPGSPSAWAFTAVHDTGLRGLRLCAYSRGGLLVVTTYQAFSGPGWPSPYWTREFFHRDDSAAPAPDGEPAGQYGTALPTSAPLGPWQLDPTALVGMWHNVDPAATRLARVLLRERDGYLAVRPHGVWAPRRHDWHETVGSAYAGDVRDTAAVAFTAFFELAAGRVDMVGYLDRRLLTIETASTLTDGGGRYPFYVREHFYPS</sequence>
<gene>
    <name evidence="1" type="ORF">Phou_054660</name>
</gene>
<evidence type="ECO:0000313" key="1">
    <source>
        <dbReference type="EMBL" id="GFJ81286.1"/>
    </source>
</evidence>
<dbReference type="RefSeq" id="WP_173060257.1">
    <property type="nucleotide sequence ID" value="NZ_BAABGO010000019.1"/>
</dbReference>
<accession>A0A6V8KGY9</accession>
<dbReference type="EMBL" id="BLPF01000002">
    <property type="protein sequence ID" value="GFJ81286.1"/>
    <property type="molecule type" value="Genomic_DNA"/>
</dbReference>
<comment type="caution">
    <text evidence="1">The sequence shown here is derived from an EMBL/GenBank/DDBJ whole genome shotgun (WGS) entry which is preliminary data.</text>
</comment>
<dbReference type="Proteomes" id="UP000482800">
    <property type="component" value="Unassembled WGS sequence"/>
</dbReference>
<protein>
    <submittedName>
        <fullName evidence="1">Uncharacterized protein</fullName>
    </submittedName>
</protein>
<proteinExistence type="predicted"/>